<organism evidence="2 3">
    <name type="scientific">Aspergillus terreus</name>
    <dbReference type="NCBI Taxonomy" id="33178"/>
    <lineage>
        <taxon>Eukaryota</taxon>
        <taxon>Fungi</taxon>
        <taxon>Dikarya</taxon>
        <taxon>Ascomycota</taxon>
        <taxon>Pezizomycotina</taxon>
        <taxon>Eurotiomycetes</taxon>
        <taxon>Eurotiomycetidae</taxon>
        <taxon>Eurotiales</taxon>
        <taxon>Aspergillaceae</taxon>
        <taxon>Aspergillus</taxon>
        <taxon>Aspergillus subgen. Circumdati</taxon>
    </lineage>
</organism>
<name>A0A5M3ZH72_ASPTE</name>
<accession>A0A5M3ZH72</accession>
<evidence type="ECO:0000259" key="1">
    <source>
        <dbReference type="Pfam" id="PF09994"/>
    </source>
</evidence>
<proteinExistence type="predicted"/>
<gene>
    <name evidence="2" type="ORF">ATEIFO6365_0015012700</name>
</gene>
<dbReference type="AlphaFoldDB" id="A0A5M3ZH72"/>
<keyword evidence="3" id="KW-1185">Reference proteome</keyword>
<dbReference type="EMBL" id="BLJY01000015">
    <property type="protein sequence ID" value="GFF21556.1"/>
    <property type="molecule type" value="Genomic_DNA"/>
</dbReference>
<dbReference type="VEuPathDB" id="FungiDB:ATEG_10089"/>
<dbReference type="PANTHER" id="PTHR33840">
    <property type="match status" value="1"/>
</dbReference>
<dbReference type="InterPro" id="IPR018712">
    <property type="entry name" value="Tle1-like_cat"/>
</dbReference>
<protein>
    <recommendedName>
        <fullName evidence="1">T6SS Phospholipase effector Tle1-like catalytic domain-containing protein</fullName>
    </recommendedName>
</protein>
<dbReference type="OrthoDB" id="3057168at2759"/>
<sequence length="287" mass="31918">MDKFPDVYEQYYDHSPNQTSPVFDEGLLGELREKGDLRDIGNAIRIIGVWDTVGFHGAGITGEKIEFYNQRLSPRVQHAYHALSLDESRAPYQPTLWEVPRNSTQDLQQVWFSGVHADIGGGLGDPRLSDISLAWMIDRCAEDNKLAFVDGNGATDPEDYYLLDHRVPVQQGNTLAWATAAGPTESPSGFLEDALSFVSRLVSSALPFLGSGLRTPMSRISGEVITNEMIHCSIRNRNFSRWPCAPLTGGQSGGRWTLTKRAFGYGLEETVPNALELRFKGRMRRIG</sequence>
<evidence type="ECO:0000313" key="3">
    <source>
        <dbReference type="Proteomes" id="UP000452235"/>
    </source>
</evidence>
<evidence type="ECO:0000313" key="2">
    <source>
        <dbReference type="EMBL" id="GFF21556.1"/>
    </source>
</evidence>
<feature type="domain" description="T6SS Phospholipase effector Tle1-like catalytic" evidence="1">
    <location>
        <begin position="2"/>
        <end position="138"/>
    </location>
</feature>
<dbReference type="PANTHER" id="PTHR33840:SF1">
    <property type="entry name" value="TLE1 PHOSPHOLIPASE DOMAIN-CONTAINING PROTEIN"/>
    <property type="match status" value="1"/>
</dbReference>
<reference evidence="2 3" key="1">
    <citation type="submission" date="2020-01" db="EMBL/GenBank/DDBJ databases">
        <title>Aspergillus terreus IFO 6365 whole genome shotgun sequence.</title>
        <authorList>
            <person name="Kanamasa S."/>
            <person name="Takahashi H."/>
        </authorList>
    </citation>
    <scope>NUCLEOTIDE SEQUENCE [LARGE SCALE GENOMIC DNA]</scope>
    <source>
        <strain evidence="2 3">IFO 6365</strain>
    </source>
</reference>
<dbReference type="Proteomes" id="UP000452235">
    <property type="component" value="Unassembled WGS sequence"/>
</dbReference>
<dbReference type="Pfam" id="PF09994">
    <property type="entry name" value="T6SS_Tle1-like_cat"/>
    <property type="match status" value="1"/>
</dbReference>
<comment type="caution">
    <text evidence="2">The sequence shown here is derived from an EMBL/GenBank/DDBJ whole genome shotgun (WGS) entry which is preliminary data.</text>
</comment>